<proteinExistence type="predicted"/>
<organism evidence="1 2">
    <name type="scientific">Datura stramonium</name>
    <name type="common">Jimsonweed</name>
    <name type="synonym">Common thornapple</name>
    <dbReference type="NCBI Taxonomy" id="4076"/>
    <lineage>
        <taxon>Eukaryota</taxon>
        <taxon>Viridiplantae</taxon>
        <taxon>Streptophyta</taxon>
        <taxon>Embryophyta</taxon>
        <taxon>Tracheophyta</taxon>
        <taxon>Spermatophyta</taxon>
        <taxon>Magnoliopsida</taxon>
        <taxon>eudicotyledons</taxon>
        <taxon>Gunneridae</taxon>
        <taxon>Pentapetalae</taxon>
        <taxon>asterids</taxon>
        <taxon>lamiids</taxon>
        <taxon>Solanales</taxon>
        <taxon>Solanaceae</taxon>
        <taxon>Solanoideae</taxon>
        <taxon>Datureae</taxon>
        <taxon>Datura</taxon>
    </lineage>
</organism>
<accession>A0ABS8V799</accession>
<comment type="caution">
    <text evidence="1">The sequence shown here is derived from an EMBL/GenBank/DDBJ whole genome shotgun (WGS) entry which is preliminary data.</text>
</comment>
<protein>
    <submittedName>
        <fullName evidence="1">Uncharacterized protein</fullName>
    </submittedName>
</protein>
<evidence type="ECO:0000313" key="2">
    <source>
        <dbReference type="Proteomes" id="UP000823775"/>
    </source>
</evidence>
<dbReference type="EMBL" id="JACEIK010003539">
    <property type="protein sequence ID" value="MCD9642113.1"/>
    <property type="molecule type" value="Genomic_DNA"/>
</dbReference>
<evidence type="ECO:0000313" key="1">
    <source>
        <dbReference type="EMBL" id="MCD9642113.1"/>
    </source>
</evidence>
<name>A0ABS8V799_DATST</name>
<reference evidence="1 2" key="1">
    <citation type="journal article" date="2021" name="BMC Genomics">
        <title>Datura genome reveals duplications of psychoactive alkaloid biosynthetic genes and high mutation rate following tissue culture.</title>
        <authorList>
            <person name="Rajewski A."/>
            <person name="Carter-House D."/>
            <person name="Stajich J."/>
            <person name="Litt A."/>
        </authorList>
    </citation>
    <scope>NUCLEOTIDE SEQUENCE [LARGE SCALE GENOMIC DNA]</scope>
    <source>
        <strain evidence="1">AR-01</strain>
    </source>
</reference>
<keyword evidence="2" id="KW-1185">Reference proteome</keyword>
<sequence>MATRSPIHNILDIKTLGMNIIIQYKTGTLSLPLTPLALEDPFAYCLAVTTRSAKVLNLEPRMTVEEEIHDGEKLGPNVDIAPREVNDEGLSEEVNEELKVEAPLPLIKPLIPNPPFPQ</sequence>
<gene>
    <name evidence="1" type="ORF">HAX54_028752</name>
</gene>
<dbReference type="Proteomes" id="UP000823775">
    <property type="component" value="Unassembled WGS sequence"/>
</dbReference>